<gene>
    <name evidence="1" type="ORF">HII27_22660</name>
</gene>
<dbReference type="EMBL" id="JABBJF010000032">
    <property type="protein sequence ID" value="MBC1188495.1"/>
    <property type="molecule type" value="Genomic_DNA"/>
</dbReference>
<reference evidence="1 2" key="1">
    <citation type="submission" date="2020-04" db="EMBL/GenBank/DDBJ databases">
        <title>The draft genome of Kluyvera sichuanensis strain SCKS090646.</title>
        <authorList>
            <person name="Wei L."/>
            <person name="Liu L."/>
            <person name="Feng Y."/>
            <person name="Zong Z."/>
        </authorList>
    </citation>
    <scope>NUCLEOTIDE SEQUENCE [LARGE SCALE GENOMIC DNA]</scope>
    <source>
        <strain evidence="1 2">090646</strain>
    </source>
</reference>
<dbReference type="Proteomes" id="UP000607331">
    <property type="component" value="Unassembled WGS sequence"/>
</dbReference>
<keyword evidence="2" id="KW-1185">Reference proteome</keyword>
<evidence type="ECO:0000313" key="2">
    <source>
        <dbReference type="Proteomes" id="UP000607331"/>
    </source>
</evidence>
<accession>A0ABR6RZL9</accession>
<name>A0ABR6RZL9_9ENTR</name>
<evidence type="ECO:0000313" key="1">
    <source>
        <dbReference type="EMBL" id="MBC1188495.1"/>
    </source>
</evidence>
<sequence>MLSRDIDIMLEGKSRRQKQFVLAYGVGVNDCNFPVTSRVNGVLVTHRAFQTWKNILQRCLYAPTKQKYPTYADCSLGDEWIYFSNFHTWWKANFREGWVVDKDILFLGNKVYSPEYCLYVPEELNNFVISREAKRGGTAIGTTFDARVGLFRASISLGKGKKHHLGAHKTEDEAYSAWLNAKLKLAERFKPVCDEIHPQLYESLLTKIRSIK</sequence>
<protein>
    <submittedName>
        <fullName evidence="1">AP2 domain-containing protein</fullName>
    </submittedName>
</protein>
<comment type="caution">
    <text evidence="1">The sequence shown here is derived from an EMBL/GenBank/DDBJ whole genome shotgun (WGS) entry which is preliminary data.</text>
</comment>
<dbReference type="RefSeq" id="WP_185669646.1">
    <property type="nucleotide sequence ID" value="NZ_JABBJF010000032.1"/>
</dbReference>
<organism evidence="1 2">
    <name type="scientific">Kluyvera sichuanensis</name>
    <dbReference type="NCBI Taxonomy" id="2725494"/>
    <lineage>
        <taxon>Bacteria</taxon>
        <taxon>Pseudomonadati</taxon>
        <taxon>Pseudomonadota</taxon>
        <taxon>Gammaproteobacteria</taxon>
        <taxon>Enterobacterales</taxon>
        <taxon>Enterobacteriaceae</taxon>
        <taxon>Kluyvera</taxon>
    </lineage>
</organism>
<proteinExistence type="predicted"/>